<evidence type="ECO:0000313" key="2">
    <source>
        <dbReference type="Proteomes" id="UP000298663"/>
    </source>
</evidence>
<dbReference type="EMBL" id="AZBU02000014">
    <property type="protein sequence ID" value="TKR57822.1"/>
    <property type="molecule type" value="Genomic_DNA"/>
</dbReference>
<gene>
    <name evidence="1" type="ORF">L596_030470</name>
</gene>
<keyword evidence="2" id="KW-1185">Reference proteome</keyword>
<proteinExistence type="predicted"/>
<organism evidence="1 2">
    <name type="scientific">Steinernema carpocapsae</name>
    <name type="common">Entomopathogenic nematode</name>
    <dbReference type="NCBI Taxonomy" id="34508"/>
    <lineage>
        <taxon>Eukaryota</taxon>
        <taxon>Metazoa</taxon>
        <taxon>Ecdysozoa</taxon>
        <taxon>Nematoda</taxon>
        <taxon>Chromadorea</taxon>
        <taxon>Rhabditida</taxon>
        <taxon>Tylenchina</taxon>
        <taxon>Panagrolaimomorpha</taxon>
        <taxon>Strongyloidoidea</taxon>
        <taxon>Steinernematidae</taxon>
        <taxon>Steinernema</taxon>
    </lineage>
</organism>
<reference evidence="1 2" key="1">
    <citation type="journal article" date="2015" name="Genome Biol.">
        <title>Comparative genomics of Steinernema reveals deeply conserved gene regulatory networks.</title>
        <authorList>
            <person name="Dillman A.R."/>
            <person name="Macchietto M."/>
            <person name="Porter C.F."/>
            <person name="Rogers A."/>
            <person name="Williams B."/>
            <person name="Antoshechkin I."/>
            <person name="Lee M.M."/>
            <person name="Goodwin Z."/>
            <person name="Lu X."/>
            <person name="Lewis E.E."/>
            <person name="Goodrich-Blair H."/>
            <person name="Stock S.P."/>
            <person name="Adams B.J."/>
            <person name="Sternberg P.W."/>
            <person name="Mortazavi A."/>
        </authorList>
    </citation>
    <scope>NUCLEOTIDE SEQUENCE [LARGE SCALE GENOMIC DNA]</scope>
    <source>
        <strain evidence="1 2">ALL</strain>
    </source>
</reference>
<reference evidence="1 2" key="2">
    <citation type="journal article" date="2019" name="G3 (Bethesda)">
        <title>Hybrid Assembly of the Genome of the Entomopathogenic Nematode Steinernema carpocapsae Identifies the X-Chromosome.</title>
        <authorList>
            <person name="Serra L."/>
            <person name="Macchietto M."/>
            <person name="Macias-Munoz A."/>
            <person name="McGill C.J."/>
            <person name="Rodriguez I.M."/>
            <person name="Rodriguez B."/>
            <person name="Murad R."/>
            <person name="Mortazavi A."/>
        </authorList>
    </citation>
    <scope>NUCLEOTIDE SEQUENCE [LARGE SCALE GENOMIC DNA]</scope>
    <source>
        <strain evidence="1 2">ALL</strain>
    </source>
</reference>
<protein>
    <submittedName>
        <fullName evidence="1">Uncharacterized protein</fullName>
    </submittedName>
</protein>
<name>A0A4U5LPG9_STECR</name>
<sequence length="83" mass="9015">MINSWPNVSAAIRNKTLGKQTSSNSTRNLYSPRIFGGRPLALRIISLHGSSNPGFGSMRFHCPCEKTEVIAPVSSSRKASRSP</sequence>
<evidence type="ECO:0000313" key="1">
    <source>
        <dbReference type="EMBL" id="TKR57822.1"/>
    </source>
</evidence>
<dbReference type="AlphaFoldDB" id="A0A4U5LPG9"/>
<dbReference type="Proteomes" id="UP000298663">
    <property type="component" value="Unassembled WGS sequence"/>
</dbReference>
<comment type="caution">
    <text evidence="1">The sequence shown here is derived from an EMBL/GenBank/DDBJ whole genome shotgun (WGS) entry which is preliminary data.</text>
</comment>
<accession>A0A4U5LPG9</accession>